<evidence type="ECO:0000256" key="3">
    <source>
        <dbReference type="ARBA" id="ARBA00022679"/>
    </source>
</evidence>
<organism evidence="10 11">
    <name type="scientific">Pectobacterium parvum</name>
    <dbReference type="NCBI Taxonomy" id="2778550"/>
    <lineage>
        <taxon>Bacteria</taxon>
        <taxon>Pseudomonadati</taxon>
        <taxon>Pseudomonadota</taxon>
        <taxon>Gammaproteobacteria</taxon>
        <taxon>Enterobacterales</taxon>
        <taxon>Pectobacteriaceae</taxon>
        <taxon>Pectobacterium</taxon>
    </lineage>
</organism>
<dbReference type="InterPro" id="IPR011013">
    <property type="entry name" value="Gal_mutarotase_sf_dom"/>
</dbReference>
<dbReference type="InterPro" id="IPR005196">
    <property type="entry name" value="Glyco_hydro_65_N"/>
</dbReference>
<reference evidence="11" key="1">
    <citation type="submission" date="2019-11" db="EMBL/GenBank/DDBJ databases">
        <authorList>
            <person name="Jee S."/>
        </authorList>
    </citation>
    <scope>NUCLEOTIDE SEQUENCE [LARGE SCALE GENOMIC DNA]</scope>
    <source>
        <strain evidence="11">PZ1</strain>
    </source>
</reference>
<evidence type="ECO:0000313" key="11">
    <source>
        <dbReference type="Proteomes" id="UP000464054"/>
    </source>
</evidence>
<feature type="domain" description="Glycoside hydrolase family 65 N-terminal" evidence="8">
    <location>
        <begin position="129"/>
        <end position="369"/>
    </location>
</feature>
<reference evidence="9 12" key="3">
    <citation type="submission" date="2024-10" db="EMBL/GenBank/DDBJ databases">
        <authorList>
            <person name="Lu C.-H."/>
        </authorList>
    </citation>
    <scope>NUCLEOTIDE SEQUENCE [LARGE SCALE GENOMIC DNA]</scope>
    <source>
        <strain evidence="9 12">22QBSP01-2</strain>
    </source>
</reference>
<dbReference type="EMBL" id="JBIXKD010000009">
    <property type="protein sequence ID" value="MFJ5321712.1"/>
    <property type="molecule type" value="Genomic_DNA"/>
</dbReference>
<dbReference type="Proteomes" id="UP000464054">
    <property type="component" value="Chromosome"/>
</dbReference>
<evidence type="ECO:0000313" key="12">
    <source>
        <dbReference type="Proteomes" id="UP001617714"/>
    </source>
</evidence>
<proteinExistence type="inferred from homology"/>
<dbReference type="InterPro" id="IPR012341">
    <property type="entry name" value="6hp_glycosidase-like_sf"/>
</dbReference>
<dbReference type="InterPro" id="IPR005195">
    <property type="entry name" value="Glyco_hydro_65_M"/>
</dbReference>
<dbReference type="Pfam" id="PF03633">
    <property type="entry name" value="Glyco_hydro_65C"/>
    <property type="match status" value="1"/>
</dbReference>
<dbReference type="AlphaFoldDB" id="A0AAP9IER6"/>
<evidence type="ECO:0000259" key="6">
    <source>
        <dbReference type="Pfam" id="PF03632"/>
    </source>
</evidence>
<sequence>MHYLAILINKNGLDASLDEIKHHYDMEWNSLSTKACLAALREIQSDFSLVKGGFISGEKLPHYPLFCIELANQEIINLEKEFSEIFNVPFIAKEYADTLSPASLKKAIEQQYDALSWGINYCGFTAGKEEYAVESLLTVANGYLGVRGAMPDMQENDATYPATYLAGCYNQAQSNVAGHTVTNEDFVNAPDARAIRIKIGNGDWLTPETNKNIALYRNLSLKNGVLEQNWLVEDEQQRQIQIRSQILADMSHPTRFAIEYCFTPLNFDGDITISTHIDGETHNYGVARYRSLASHHYEVLSCNVLGKNAYLNARTLQSEIGMGFSSTIRGNFFTEKDIHIQEEPNKVSQSITCPVVQGKTYQFEKSVNIRLSTVFPDEWHIADESALVDFATQLKSTEQAWASLWKKANITIDGDLMSQKLLRLHTYHLLCSCSPFSNESYQLDVSVTARGLHGEAYRGHIFWDEIFILPFYIMHFPQTARQLLMYRYKRLPAARHAAKEEGYEGAMFPWQSGHDGTEQTQIVHLNPLNGEWDPDYSRLQRHVSLAIAYNIWLYWINTKDNEFMESHGIEILIEIARFWLSKSQWNEITQRYSIRGVMGPDEFHEHTVGSETDGLKDNAYTNLMVSWMFSKLAELRQQFDTHLIDTVNTNFWTEIDHVGKNLSLIIEDDIISQFDGYFDLIEIDWKHYRKKYQNIYRMDRVLRAEGKSADHYKVAKQADALMIFNNFSEDCVTEILKNMGYQLRKDYAKKNLHYYLERTSHGSTLSRIVHAQLANDINFHELSWKLYREALSSDYQDIQSGTTAEGIHTGVMAATLNTTIIAYAGVDIRHACLRIAPSLPKGWECIRFNLQHRGIQYYFVISHKEIIISASENAQVEINHKKHFVIPRVDFSYNYTEGRKS</sequence>
<dbReference type="Proteomes" id="UP001617714">
    <property type="component" value="Unassembled WGS sequence"/>
</dbReference>
<evidence type="ECO:0000259" key="7">
    <source>
        <dbReference type="Pfam" id="PF03633"/>
    </source>
</evidence>
<evidence type="ECO:0000313" key="9">
    <source>
        <dbReference type="EMBL" id="MFJ5321712.1"/>
    </source>
</evidence>
<dbReference type="PIRSF" id="PIRSF036289">
    <property type="entry name" value="Glycosyl_hydrolase_malt_phosph"/>
    <property type="match status" value="1"/>
</dbReference>
<evidence type="ECO:0000256" key="1">
    <source>
        <dbReference type="ARBA" id="ARBA00006768"/>
    </source>
</evidence>
<dbReference type="Gene3D" id="2.70.98.40">
    <property type="entry name" value="Glycoside hydrolase, family 65, N-terminal domain"/>
    <property type="match status" value="1"/>
</dbReference>
<gene>
    <name evidence="9" type="ORF">ACIPSN_10135</name>
    <name evidence="10" type="ORF">GMX10_04105</name>
</gene>
<feature type="domain" description="Glycoside hydrolase family 65 C-terminal" evidence="7">
    <location>
        <begin position="829"/>
        <end position="881"/>
    </location>
</feature>
<dbReference type="Pfam" id="PF03636">
    <property type="entry name" value="Glyco_hydro_65N"/>
    <property type="match status" value="1"/>
</dbReference>
<dbReference type="PANTHER" id="PTHR11051">
    <property type="entry name" value="GLYCOSYL HYDROLASE-RELATED"/>
    <property type="match status" value="1"/>
</dbReference>
<name>A0AAP9IER6_9GAMM</name>
<keyword evidence="3" id="KW-0808">Transferase</keyword>
<dbReference type="InterPro" id="IPR017045">
    <property type="entry name" value="Malt_Pase/Glycosyl_Hdrlase"/>
</dbReference>
<evidence type="ECO:0000259" key="8">
    <source>
        <dbReference type="Pfam" id="PF03636"/>
    </source>
</evidence>
<comment type="similarity">
    <text evidence="1">Belongs to the glycosyl hydrolase 65 family.</text>
</comment>
<dbReference type="PANTHER" id="PTHR11051:SF8">
    <property type="entry name" value="PROTEIN-GLUCOSYLGALACTOSYLHYDROXYLYSINE GLUCOSIDASE"/>
    <property type="match status" value="1"/>
</dbReference>
<keyword evidence="10" id="KW-0378">Hydrolase</keyword>
<feature type="binding site" evidence="5">
    <location>
        <begin position="463"/>
        <end position="464"/>
    </location>
    <ligand>
        <name>substrate</name>
    </ligand>
</feature>
<dbReference type="InterPro" id="IPR037018">
    <property type="entry name" value="GH65_N"/>
</dbReference>
<dbReference type="RefSeq" id="WP_039481903.1">
    <property type="nucleotide sequence ID" value="NZ_CP046377.1"/>
</dbReference>
<dbReference type="GO" id="GO:0030246">
    <property type="term" value="F:carbohydrate binding"/>
    <property type="evidence" value="ECO:0007669"/>
    <property type="project" value="InterPro"/>
</dbReference>
<dbReference type="EMBL" id="CP046377">
    <property type="protein sequence ID" value="QHQ23347.1"/>
    <property type="molecule type" value="Genomic_DNA"/>
</dbReference>
<dbReference type="InterPro" id="IPR008928">
    <property type="entry name" value="6-hairpin_glycosidase_sf"/>
</dbReference>
<dbReference type="GO" id="GO:0016757">
    <property type="term" value="F:glycosyltransferase activity"/>
    <property type="evidence" value="ECO:0007669"/>
    <property type="project" value="UniProtKB-KW"/>
</dbReference>
<reference evidence="10" key="2">
    <citation type="journal article" date="2022" name="Plant Pathol J">
        <title>Comparative Genomic Analysis of Pathogenic Factors of Pectobacterium Species Isolated in South Korea Using Whole-Genome Sequencing.</title>
        <authorList>
            <person name="Jee S."/>
            <person name="Kang I.J."/>
            <person name="Bak G."/>
            <person name="Kang S."/>
            <person name="Lee J."/>
            <person name="Heu S."/>
            <person name="Hwang I."/>
        </authorList>
    </citation>
    <scope>NUCLEOTIDE SEQUENCE</scope>
    <source>
        <strain evidence="10">PZ1</strain>
    </source>
</reference>
<keyword evidence="2" id="KW-0328">Glycosyltransferase</keyword>
<keyword evidence="12" id="KW-1185">Reference proteome</keyword>
<feature type="active site" description="Proton donor" evidence="4">
    <location>
        <position position="602"/>
    </location>
</feature>
<evidence type="ECO:0000256" key="2">
    <source>
        <dbReference type="ARBA" id="ARBA00022676"/>
    </source>
</evidence>
<protein>
    <submittedName>
        <fullName evidence="10">Glycoside hydrolase family 65 protein</fullName>
    </submittedName>
</protein>
<evidence type="ECO:0000256" key="4">
    <source>
        <dbReference type="PIRSR" id="PIRSR036289-50"/>
    </source>
</evidence>
<accession>A0AAP9IER6</accession>
<feature type="binding site" evidence="5">
    <location>
        <begin position="716"/>
        <end position="717"/>
    </location>
    <ligand>
        <name>substrate</name>
    </ligand>
</feature>
<dbReference type="Gene3D" id="2.60.420.10">
    <property type="entry name" value="Maltose phosphorylase, domain 3"/>
    <property type="match status" value="1"/>
</dbReference>
<dbReference type="GO" id="GO:0005975">
    <property type="term" value="P:carbohydrate metabolic process"/>
    <property type="evidence" value="ECO:0007669"/>
    <property type="project" value="InterPro"/>
</dbReference>
<evidence type="ECO:0000256" key="5">
    <source>
        <dbReference type="PIRSR" id="PIRSR036289-51"/>
    </source>
</evidence>
<feature type="domain" description="Glycoside hydrolase family 65 central catalytic" evidence="6">
    <location>
        <begin position="423"/>
        <end position="816"/>
    </location>
</feature>
<dbReference type="InterPro" id="IPR005194">
    <property type="entry name" value="Glyco_hydro_65_C"/>
</dbReference>
<dbReference type="Gene3D" id="1.50.10.10">
    <property type="match status" value="1"/>
</dbReference>
<dbReference type="SUPFAM" id="SSF74650">
    <property type="entry name" value="Galactose mutarotase-like"/>
    <property type="match status" value="1"/>
</dbReference>
<dbReference type="SUPFAM" id="SSF48208">
    <property type="entry name" value="Six-hairpin glycosidases"/>
    <property type="match status" value="1"/>
</dbReference>
<dbReference type="Pfam" id="PF03632">
    <property type="entry name" value="Glyco_hydro_65m"/>
    <property type="match status" value="1"/>
</dbReference>
<evidence type="ECO:0000313" key="10">
    <source>
        <dbReference type="EMBL" id="QHQ23347.1"/>
    </source>
</evidence>
<dbReference type="GO" id="GO:0004553">
    <property type="term" value="F:hydrolase activity, hydrolyzing O-glycosyl compounds"/>
    <property type="evidence" value="ECO:0007669"/>
    <property type="project" value="TreeGrafter"/>
</dbReference>